<accession>A0A0D3L225</accession>
<name>A0A0D3L225_EMIH1</name>
<dbReference type="HOGENOM" id="CLU_040972_0_0_1"/>
<dbReference type="PANTHER" id="PTHR45288:SF1">
    <property type="entry name" value="THIOREDOXIN FAMILY PROTEIN"/>
    <property type="match status" value="1"/>
</dbReference>
<keyword evidence="3" id="KW-1185">Reference proteome</keyword>
<sequence length="264" mass="27985">MTPSPAFAFAAVAALVPNLTPLDTLTSGFASIARLPRGVTVTEGSRGGQTDQAPPTLYDMEGCHFCRRVREVATELDMVVNLVPSARGSRSRDALAEYAAAAGSNVQVPFLLDGDTRLFESEEICRHLIAKYGATVDVPGVGTGFVASALRLGRGGLVDKSALPAPPDRPLVLYSYEGNQFCRLLVASHSLLLQVLCELDLPYELRSAGKGSPRREELKILTGGSSQCPFLLDPNSGVQLAESADIVEYLRGRYSRGGASVGSS</sequence>
<evidence type="ECO:0000313" key="3">
    <source>
        <dbReference type="Proteomes" id="UP000013827"/>
    </source>
</evidence>
<evidence type="ECO:0000313" key="2">
    <source>
        <dbReference type="EnsemblProtists" id="EOD42060"/>
    </source>
</evidence>
<dbReference type="KEGG" id="ehx:EMIHUDRAFT_61162"/>
<reference evidence="3" key="1">
    <citation type="journal article" date="2013" name="Nature">
        <title>Pan genome of the phytoplankton Emiliania underpins its global distribution.</title>
        <authorList>
            <person name="Read B.A."/>
            <person name="Kegel J."/>
            <person name="Klute M.J."/>
            <person name="Kuo A."/>
            <person name="Lefebvre S.C."/>
            <person name="Maumus F."/>
            <person name="Mayer C."/>
            <person name="Miller J."/>
            <person name="Monier A."/>
            <person name="Salamov A."/>
            <person name="Young J."/>
            <person name="Aguilar M."/>
            <person name="Claverie J.M."/>
            <person name="Frickenhaus S."/>
            <person name="Gonzalez K."/>
            <person name="Herman E.K."/>
            <person name="Lin Y.C."/>
            <person name="Napier J."/>
            <person name="Ogata H."/>
            <person name="Sarno A.F."/>
            <person name="Shmutz J."/>
            <person name="Schroeder D."/>
            <person name="de Vargas C."/>
            <person name="Verret F."/>
            <person name="von Dassow P."/>
            <person name="Valentin K."/>
            <person name="Van de Peer Y."/>
            <person name="Wheeler G."/>
            <person name="Dacks J.B."/>
            <person name="Delwiche C.F."/>
            <person name="Dyhrman S.T."/>
            <person name="Glockner G."/>
            <person name="John U."/>
            <person name="Richards T."/>
            <person name="Worden A.Z."/>
            <person name="Zhang X."/>
            <person name="Grigoriev I.V."/>
            <person name="Allen A.E."/>
            <person name="Bidle K."/>
            <person name="Borodovsky M."/>
            <person name="Bowler C."/>
            <person name="Brownlee C."/>
            <person name="Cock J.M."/>
            <person name="Elias M."/>
            <person name="Gladyshev V.N."/>
            <person name="Groth M."/>
            <person name="Guda C."/>
            <person name="Hadaegh A."/>
            <person name="Iglesias-Rodriguez M.D."/>
            <person name="Jenkins J."/>
            <person name="Jones B.M."/>
            <person name="Lawson T."/>
            <person name="Leese F."/>
            <person name="Lindquist E."/>
            <person name="Lobanov A."/>
            <person name="Lomsadze A."/>
            <person name="Malik S.B."/>
            <person name="Marsh M.E."/>
            <person name="Mackinder L."/>
            <person name="Mock T."/>
            <person name="Mueller-Roeber B."/>
            <person name="Pagarete A."/>
            <person name="Parker M."/>
            <person name="Probert I."/>
            <person name="Quesneville H."/>
            <person name="Raines C."/>
            <person name="Rensing S.A."/>
            <person name="Riano-Pachon D.M."/>
            <person name="Richier S."/>
            <person name="Rokitta S."/>
            <person name="Shiraiwa Y."/>
            <person name="Soanes D.M."/>
            <person name="van der Giezen M."/>
            <person name="Wahlund T.M."/>
            <person name="Williams B."/>
            <person name="Wilson W."/>
            <person name="Wolfe G."/>
            <person name="Wurch L.L."/>
        </authorList>
    </citation>
    <scope>NUCLEOTIDE SEQUENCE</scope>
</reference>
<dbReference type="PROSITE" id="PS50404">
    <property type="entry name" value="GST_NTER"/>
    <property type="match status" value="1"/>
</dbReference>
<dbReference type="SUPFAM" id="SSF52833">
    <property type="entry name" value="Thioredoxin-like"/>
    <property type="match status" value="2"/>
</dbReference>
<dbReference type="PANTHER" id="PTHR45288">
    <property type="entry name" value="THIOREDOXIN FAMILY PROTEIN"/>
    <property type="match status" value="1"/>
</dbReference>
<dbReference type="GeneID" id="17287330"/>
<dbReference type="EnsemblProtists" id="EOD42060">
    <property type="protein sequence ID" value="EOD42060"/>
    <property type="gene ID" value="EMIHUDRAFT_61162"/>
</dbReference>
<reference evidence="2" key="2">
    <citation type="submission" date="2024-10" db="UniProtKB">
        <authorList>
            <consortium name="EnsemblProtists"/>
        </authorList>
    </citation>
    <scope>IDENTIFICATION</scope>
</reference>
<evidence type="ECO:0000259" key="1">
    <source>
        <dbReference type="PROSITE" id="PS50404"/>
    </source>
</evidence>
<protein>
    <recommendedName>
        <fullName evidence="1">GST N-terminal domain-containing protein</fullName>
    </recommendedName>
</protein>
<dbReference type="InterPro" id="IPR004045">
    <property type="entry name" value="Glutathione_S-Trfase_N"/>
</dbReference>
<dbReference type="AlphaFoldDB" id="A0A0D3L225"/>
<organism evidence="2 3">
    <name type="scientific">Emiliania huxleyi (strain CCMP1516)</name>
    <dbReference type="NCBI Taxonomy" id="280463"/>
    <lineage>
        <taxon>Eukaryota</taxon>
        <taxon>Haptista</taxon>
        <taxon>Haptophyta</taxon>
        <taxon>Prymnesiophyceae</taxon>
        <taxon>Isochrysidales</taxon>
        <taxon>Noelaerhabdaceae</taxon>
        <taxon>Emiliania</taxon>
    </lineage>
</organism>
<dbReference type="STRING" id="2903.R1FSI9"/>
<feature type="domain" description="GST N-terminal" evidence="1">
    <location>
        <begin position="53"/>
        <end position="136"/>
    </location>
</feature>
<dbReference type="RefSeq" id="XP_005794489.1">
    <property type="nucleotide sequence ID" value="XM_005794432.1"/>
</dbReference>
<dbReference type="InterPro" id="IPR036249">
    <property type="entry name" value="Thioredoxin-like_sf"/>
</dbReference>
<dbReference type="Pfam" id="PF13417">
    <property type="entry name" value="GST_N_3"/>
    <property type="match status" value="2"/>
</dbReference>
<dbReference type="OMA" id="YENNAYA"/>
<dbReference type="eggNOG" id="ENOG502QPRA">
    <property type="taxonomic scope" value="Eukaryota"/>
</dbReference>
<dbReference type="PaxDb" id="2903-EOD42060"/>
<dbReference type="Gene3D" id="3.40.30.10">
    <property type="entry name" value="Glutaredoxin"/>
    <property type="match status" value="2"/>
</dbReference>
<proteinExistence type="predicted"/>
<dbReference type="Proteomes" id="UP000013827">
    <property type="component" value="Unassembled WGS sequence"/>
</dbReference>